<proteinExistence type="predicted"/>
<evidence type="ECO:0000313" key="1">
    <source>
        <dbReference type="EMBL" id="MPM40372.1"/>
    </source>
</evidence>
<dbReference type="AlphaFoldDB" id="A0A644ZHJ1"/>
<reference evidence="1" key="1">
    <citation type="submission" date="2019-08" db="EMBL/GenBank/DDBJ databases">
        <authorList>
            <person name="Kucharzyk K."/>
            <person name="Murdoch R.W."/>
            <person name="Higgins S."/>
            <person name="Loffler F."/>
        </authorList>
    </citation>
    <scope>NUCLEOTIDE SEQUENCE</scope>
</reference>
<protein>
    <submittedName>
        <fullName evidence="1">Uncharacterized protein</fullName>
    </submittedName>
</protein>
<comment type="caution">
    <text evidence="1">The sequence shown here is derived from an EMBL/GenBank/DDBJ whole genome shotgun (WGS) entry which is preliminary data.</text>
</comment>
<accession>A0A644ZHJ1</accession>
<organism evidence="1">
    <name type="scientific">bioreactor metagenome</name>
    <dbReference type="NCBI Taxonomy" id="1076179"/>
    <lineage>
        <taxon>unclassified sequences</taxon>
        <taxon>metagenomes</taxon>
        <taxon>ecological metagenomes</taxon>
    </lineage>
</organism>
<name>A0A644ZHJ1_9ZZZZ</name>
<sequence length="64" mass="6682">MPPGLLHITLRAGLDENIVTGAVHAALDGMGELGLGEKDTAVISISCIIRSADRVRGIGKVKHH</sequence>
<gene>
    <name evidence="1" type="ORF">SDC9_87012</name>
</gene>
<dbReference type="EMBL" id="VSSQ01008973">
    <property type="protein sequence ID" value="MPM40372.1"/>
    <property type="molecule type" value="Genomic_DNA"/>
</dbReference>